<keyword evidence="1" id="KW-1133">Transmembrane helix</keyword>
<feature type="transmembrane region" description="Helical" evidence="1">
    <location>
        <begin position="20"/>
        <end position="40"/>
    </location>
</feature>
<comment type="caution">
    <text evidence="2">The sequence shown here is derived from an EMBL/GenBank/DDBJ whole genome shotgun (WGS) entry which is preliminary data.</text>
</comment>
<organism evidence="2 3">
    <name type="scientific">Lactarius akahatsu</name>
    <dbReference type="NCBI Taxonomy" id="416441"/>
    <lineage>
        <taxon>Eukaryota</taxon>
        <taxon>Fungi</taxon>
        <taxon>Dikarya</taxon>
        <taxon>Basidiomycota</taxon>
        <taxon>Agaricomycotina</taxon>
        <taxon>Agaricomycetes</taxon>
        <taxon>Russulales</taxon>
        <taxon>Russulaceae</taxon>
        <taxon>Lactarius</taxon>
    </lineage>
</organism>
<evidence type="ECO:0000313" key="2">
    <source>
        <dbReference type="EMBL" id="KAH8992684.1"/>
    </source>
</evidence>
<dbReference type="AlphaFoldDB" id="A0AAD4LIG8"/>
<gene>
    <name evidence="2" type="ORF">EDB92DRAFT_1856935</name>
</gene>
<evidence type="ECO:0000313" key="3">
    <source>
        <dbReference type="Proteomes" id="UP001201163"/>
    </source>
</evidence>
<dbReference type="Proteomes" id="UP001201163">
    <property type="component" value="Unassembled WGS sequence"/>
</dbReference>
<evidence type="ECO:0000256" key="1">
    <source>
        <dbReference type="SAM" id="Phobius"/>
    </source>
</evidence>
<proteinExistence type="predicted"/>
<reference evidence="2" key="1">
    <citation type="submission" date="2022-01" db="EMBL/GenBank/DDBJ databases">
        <title>Comparative genomics reveals a dynamic genome evolution in the ectomycorrhizal milk-cap (Lactarius) mushrooms.</title>
        <authorList>
            <consortium name="DOE Joint Genome Institute"/>
            <person name="Lebreton A."/>
            <person name="Tang N."/>
            <person name="Kuo A."/>
            <person name="LaButti K."/>
            <person name="Drula E."/>
            <person name="Barry K."/>
            <person name="Clum A."/>
            <person name="Lipzen A."/>
            <person name="Mousain D."/>
            <person name="Ng V."/>
            <person name="Wang R."/>
            <person name="Wang X."/>
            <person name="Dai Y."/>
            <person name="Henrissat B."/>
            <person name="Grigoriev I.V."/>
            <person name="Guerin-Laguette A."/>
            <person name="Yu F."/>
            <person name="Martin F.M."/>
        </authorList>
    </citation>
    <scope>NUCLEOTIDE SEQUENCE</scope>
    <source>
        <strain evidence="2">QP</strain>
    </source>
</reference>
<keyword evidence="1" id="KW-0812">Transmembrane</keyword>
<keyword evidence="1" id="KW-0472">Membrane</keyword>
<protein>
    <submittedName>
        <fullName evidence="2">Uncharacterized protein</fullName>
    </submittedName>
</protein>
<name>A0AAD4LIG8_9AGAM</name>
<accession>A0AAD4LIG8</accession>
<keyword evidence="3" id="KW-1185">Reference proteome</keyword>
<sequence length="75" mass="8279">MGVGAALERVWQHTTGMRVGGFWGWTWTMSWTLFWGTFMLDTWARHGLLALPLTIAPAVTAASQHFSGIGTLESI</sequence>
<dbReference type="EMBL" id="JAKELL010000021">
    <property type="protein sequence ID" value="KAH8992684.1"/>
    <property type="molecule type" value="Genomic_DNA"/>
</dbReference>